<organism evidence="1 2">
    <name type="scientific">Dipteronia dyeriana</name>
    <dbReference type="NCBI Taxonomy" id="168575"/>
    <lineage>
        <taxon>Eukaryota</taxon>
        <taxon>Viridiplantae</taxon>
        <taxon>Streptophyta</taxon>
        <taxon>Embryophyta</taxon>
        <taxon>Tracheophyta</taxon>
        <taxon>Spermatophyta</taxon>
        <taxon>Magnoliopsida</taxon>
        <taxon>eudicotyledons</taxon>
        <taxon>Gunneridae</taxon>
        <taxon>Pentapetalae</taxon>
        <taxon>rosids</taxon>
        <taxon>malvids</taxon>
        <taxon>Sapindales</taxon>
        <taxon>Sapindaceae</taxon>
        <taxon>Hippocastanoideae</taxon>
        <taxon>Acereae</taxon>
        <taxon>Dipteronia</taxon>
    </lineage>
</organism>
<proteinExistence type="predicted"/>
<comment type="caution">
    <text evidence="1">The sequence shown here is derived from an EMBL/GenBank/DDBJ whole genome shotgun (WGS) entry which is preliminary data.</text>
</comment>
<gene>
    <name evidence="1" type="ORF">Ddye_026301</name>
</gene>
<accession>A0AAD9WPF5</accession>
<keyword evidence="2" id="KW-1185">Reference proteome</keyword>
<dbReference type="EMBL" id="JANJYI010000008">
    <property type="protein sequence ID" value="KAK2638506.1"/>
    <property type="molecule type" value="Genomic_DNA"/>
</dbReference>
<dbReference type="Proteomes" id="UP001280121">
    <property type="component" value="Unassembled WGS sequence"/>
</dbReference>
<sequence length="117" mass="13587">MKRKERRSMLKSLVLAGSFVMNWRWMWEPVKFGSCTSHLNWQSSLNNSSLISFTRLRIRLEIIEKLENESLSIIKTTIEYPLNEDMASNASIITIQPLALIAQSTKTYLINLKQDPQ</sequence>
<name>A0AAD9WPF5_9ROSI</name>
<evidence type="ECO:0000313" key="1">
    <source>
        <dbReference type="EMBL" id="KAK2638506.1"/>
    </source>
</evidence>
<reference evidence="1" key="1">
    <citation type="journal article" date="2023" name="Plant J.">
        <title>Genome sequences and population genomics provide insights into the demographic history, inbreeding, and mutation load of two 'living fossil' tree species of Dipteronia.</title>
        <authorList>
            <person name="Feng Y."/>
            <person name="Comes H.P."/>
            <person name="Chen J."/>
            <person name="Zhu S."/>
            <person name="Lu R."/>
            <person name="Zhang X."/>
            <person name="Li P."/>
            <person name="Qiu J."/>
            <person name="Olsen K.M."/>
            <person name="Qiu Y."/>
        </authorList>
    </citation>
    <scope>NUCLEOTIDE SEQUENCE</scope>
    <source>
        <strain evidence="1">KIB01</strain>
    </source>
</reference>
<evidence type="ECO:0000313" key="2">
    <source>
        <dbReference type="Proteomes" id="UP001280121"/>
    </source>
</evidence>
<dbReference type="AlphaFoldDB" id="A0AAD9WPF5"/>
<protein>
    <submittedName>
        <fullName evidence="1">Uncharacterized protein</fullName>
    </submittedName>
</protein>